<protein>
    <recommendedName>
        <fullName evidence="4">GGDEF domain-containing protein</fullName>
    </recommendedName>
</protein>
<keyword evidence="1" id="KW-1133">Transmembrane helix</keyword>
<sequence>MHLSSLLERIAIFALSAPIIVMIATKLGWYKNFIALFAYYILGLAFMLMSIGVINLSSPIGSYFGILTNLLDAPLTLFFLAYMARSTAFKQKIYWLIGAFALYEAVILSFYGYTVEASTIITIPGLVLTMGLALIFAIHQIKITVVYHKAAGKAIFASTLFFTYVGFTYVYYVFYFMNNSFQDDARLVFFALSIVSALVMSVGLLFERKRVAKLFEIKTTREELKALYVDEQIKTTASLEAIVFNMENHWKRESAKSVIGKQHGNLEASESMYD</sequence>
<keyword evidence="1" id="KW-0472">Membrane</keyword>
<proteinExistence type="predicted"/>
<gene>
    <name evidence="2" type="ORF">LZZ85_02615</name>
</gene>
<feature type="transmembrane region" description="Helical" evidence="1">
    <location>
        <begin position="150"/>
        <end position="175"/>
    </location>
</feature>
<feature type="transmembrane region" description="Helical" evidence="1">
    <location>
        <begin position="36"/>
        <end position="54"/>
    </location>
</feature>
<evidence type="ECO:0000256" key="1">
    <source>
        <dbReference type="SAM" id="Phobius"/>
    </source>
</evidence>
<evidence type="ECO:0008006" key="4">
    <source>
        <dbReference type="Google" id="ProtNLM"/>
    </source>
</evidence>
<dbReference type="Proteomes" id="UP001165367">
    <property type="component" value="Unassembled WGS sequence"/>
</dbReference>
<dbReference type="EMBL" id="JAKLTR010000001">
    <property type="protein sequence ID" value="MCG2613148.1"/>
    <property type="molecule type" value="Genomic_DNA"/>
</dbReference>
<organism evidence="2 3">
    <name type="scientific">Terrimonas ginsenosidimutans</name>
    <dbReference type="NCBI Taxonomy" id="2908004"/>
    <lineage>
        <taxon>Bacteria</taxon>
        <taxon>Pseudomonadati</taxon>
        <taxon>Bacteroidota</taxon>
        <taxon>Chitinophagia</taxon>
        <taxon>Chitinophagales</taxon>
        <taxon>Chitinophagaceae</taxon>
        <taxon>Terrimonas</taxon>
    </lineage>
</organism>
<dbReference type="RefSeq" id="WP_237868373.1">
    <property type="nucleotide sequence ID" value="NZ_JAKLTR010000001.1"/>
</dbReference>
<evidence type="ECO:0000313" key="3">
    <source>
        <dbReference type="Proteomes" id="UP001165367"/>
    </source>
</evidence>
<feature type="transmembrane region" description="Helical" evidence="1">
    <location>
        <begin position="60"/>
        <end position="81"/>
    </location>
</feature>
<feature type="transmembrane region" description="Helical" evidence="1">
    <location>
        <begin position="187"/>
        <end position="206"/>
    </location>
</feature>
<name>A0ABS9KLE3_9BACT</name>
<keyword evidence="1" id="KW-0812">Transmembrane</keyword>
<comment type="caution">
    <text evidence="2">The sequence shown here is derived from an EMBL/GenBank/DDBJ whole genome shotgun (WGS) entry which is preliminary data.</text>
</comment>
<feature type="transmembrane region" description="Helical" evidence="1">
    <location>
        <begin position="6"/>
        <end position="24"/>
    </location>
</feature>
<reference evidence="2" key="1">
    <citation type="submission" date="2022-01" db="EMBL/GenBank/DDBJ databases">
        <authorList>
            <person name="Jo J.-H."/>
            <person name="Im W.-T."/>
        </authorList>
    </citation>
    <scope>NUCLEOTIDE SEQUENCE</scope>
    <source>
        <strain evidence="2">NA20</strain>
    </source>
</reference>
<feature type="transmembrane region" description="Helical" evidence="1">
    <location>
        <begin position="93"/>
        <end position="113"/>
    </location>
</feature>
<evidence type="ECO:0000313" key="2">
    <source>
        <dbReference type="EMBL" id="MCG2613148.1"/>
    </source>
</evidence>
<feature type="transmembrane region" description="Helical" evidence="1">
    <location>
        <begin position="119"/>
        <end position="138"/>
    </location>
</feature>
<keyword evidence="3" id="KW-1185">Reference proteome</keyword>
<accession>A0ABS9KLE3</accession>